<name>A0A418AYF3_9STRA</name>
<protein>
    <submittedName>
        <fullName evidence="2">Uncharacterized protein</fullName>
    </submittedName>
</protein>
<dbReference type="Proteomes" id="UP000285060">
    <property type="component" value="Unassembled WGS sequence"/>
</dbReference>
<dbReference type="EMBL" id="QUSY01000286">
    <property type="protein sequence ID" value="RHY30669.1"/>
    <property type="molecule type" value="Genomic_DNA"/>
</dbReference>
<keyword evidence="3" id="KW-1185">Reference proteome</keyword>
<dbReference type="VEuPathDB" id="FungiDB:H310_06475"/>
<gene>
    <name evidence="2" type="ORF">DYB32_004139</name>
</gene>
<evidence type="ECO:0000256" key="1">
    <source>
        <dbReference type="SAM" id="MobiDB-lite"/>
    </source>
</evidence>
<feature type="region of interest" description="Disordered" evidence="1">
    <location>
        <begin position="111"/>
        <end position="130"/>
    </location>
</feature>
<sequence length="184" mass="20806">MDFKCLVCMKETFLNVPITSVEVRRKIVQLLPLRRAGQPKKQVDHHPYRGMTMDGGTSGVLVRGQDIMLEMLRQVQGYFRTNDPSKKTEGWRNLDRSAMVAICSSRISKILDSDDDPAMPSGTDKGEDNQGQQVLEQAVVQEILLGLVEKRLHETQLQVTQGPVDIQFLKQQFVTMARDSEYVG</sequence>
<proteinExistence type="predicted"/>
<accession>A0A418AYF3</accession>
<reference evidence="2 3" key="1">
    <citation type="submission" date="2018-08" db="EMBL/GenBank/DDBJ databases">
        <title>Aphanomyces genome sequencing and annotation.</title>
        <authorList>
            <person name="Minardi D."/>
            <person name="Oidtmann B."/>
            <person name="Van Der Giezen M."/>
            <person name="Studholme D.J."/>
        </authorList>
    </citation>
    <scope>NUCLEOTIDE SEQUENCE [LARGE SCALE GENOMIC DNA]</scope>
    <source>
        <strain evidence="2 3">NJM0002</strain>
    </source>
</reference>
<comment type="caution">
    <text evidence="2">The sequence shown here is derived from an EMBL/GenBank/DDBJ whole genome shotgun (WGS) entry which is preliminary data.</text>
</comment>
<evidence type="ECO:0000313" key="2">
    <source>
        <dbReference type="EMBL" id="RHY30669.1"/>
    </source>
</evidence>
<dbReference type="AlphaFoldDB" id="A0A418AYF3"/>
<organism evidence="2 3">
    <name type="scientific">Aphanomyces invadans</name>
    <dbReference type="NCBI Taxonomy" id="157072"/>
    <lineage>
        <taxon>Eukaryota</taxon>
        <taxon>Sar</taxon>
        <taxon>Stramenopiles</taxon>
        <taxon>Oomycota</taxon>
        <taxon>Saprolegniomycetes</taxon>
        <taxon>Saprolegniales</taxon>
        <taxon>Verrucalvaceae</taxon>
        <taxon>Aphanomyces</taxon>
    </lineage>
</organism>
<evidence type="ECO:0000313" key="3">
    <source>
        <dbReference type="Proteomes" id="UP000285060"/>
    </source>
</evidence>